<feature type="compositionally biased region" description="Basic and acidic residues" evidence="1">
    <location>
        <begin position="90"/>
        <end position="100"/>
    </location>
</feature>
<protein>
    <submittedName>
        <fullName evidence="2">Uncharacterized protein</fullName>
    </submittedName>
</protein>
<dbReference type="Proteomes" id="UP000027361">
    <property type="component" value="Unassembled WGS sequence"/>
</dbReference>
<feature type="compositionally biased region" description="Polar residues" evidence="1">
    <location>
        <begin position="212"/>
        <end position="227"/>
    </location>
</feature>
<sequence>MDVEEDSAQHTGYLSEAADGSDEQIKSHRASQDVASAAATPDTSGDNLKVSNVAGASNGRTIRSGGVRPYVSLSSDGQAFSSSSTGPFFDTRRPSMDAFRRRSLSPSGAPGLSGPAAVEAAAHQYPLLRRGGAPGAGRFRRGSTLGQDVTPELMPPSEGYEASDMLKDPPEPSAKMLDSPLHLGNPLPDIDRYPATDASTARYQASDFAPLSSVSRNRARSTSNSGFRISPYAVASRSSPSPKSKRLPSNPWNSGTVGGPMSDLRRKSGEREREAVPLACNESSNGALGLLPPRRRSPQSIDRTEDGDGSGNNGSSSEGIANTPPFGGHYGARSLGLRRGIARRGGAMTPRDKSMLRIAATLQDESHPFAGEVASEARLSRERRLASSSNDHPFSSGGRVLGFIIPPSARSRHRSPFVGTGPIKAGGKKAWEEQDDQPDLLDDVAFGVDSGELSSDDENMPSTAPSFGPVNEAEMEVESSAGVNADANAAPVLRGHRRNDSKWTDFRETRHPSISTGTALAYRDSRLSASPSAERSLMWSKTPAFGPASYGGSDMMDTVVPEELPPAVLSAPWHFGGNNGGRIPKRKANDDRYEPYAASAQKRRAVSPMHQLSLSISQGSSIGGPVPHAITSPSNSHFPVTGGSGSAGCYFTGSHSNHTQAGHHSRNASRVSLVGSRPGSRQSSPALTNASTLGSSVTTQARPSTPTTMMPPVASSPSLGPGVASMAPTLSGGGTPKMATTSGAGSGPGYGSGALGLSLGLNHSLYLSPGTSAGGQGVLPRGLGVGPAWTRRDRDEEMQEDAVEEGLSMIELQ</sequence>
<feature type="region of interest" description="Disordered" evidence="1">
    <location>
        <begin position="129"/>
        <end position="332"/>
    </location>
</feature>
<feature type="compositionally biased region" description="Basic and acidic residues" evidence="1">
    <location>
        <begin position="263"/>
        <end position="275"/>
    </location>
</feature>
<feature type="region of interest" description="Disordered" evidence="1">
    <location>
        <begin position="655"/>
        <end position="745"/>
    </location>
</feature>
<dbReference type="GeneID" id="25266514"/>
<dbReference type="EMBL" id="JMSN01000045">
    <property type="protein sequence ID" value="KDN45075.1"/>
    <property type="molecule type" value="Genomic_DNA"/>
</dbReference>
<dbReference type="InParanoid" id="A0A066W2Q3"/>
<reference evidence="2 3" key="1">
    <citation type="submission" date="2014-05" db="EMBL/GenBank/DDBJ databases">
        <title>Draft genome sequence of a rare smut relative, Tilletiaria anomala UBC 951.</title>
        <authorList>
            <consortium name="DOE Joint Genome Institute"/>
            <person name="Toome M."/>
            <person name="Kuo A."/>
            <person name="Henrissat B."/>
            <person name="Lipzen A."/>
            <person name="Tritt A."/>
            <person name="Yoshinaga Y."/>
            <person name="Zane M."/>
            <person name="Barry K."/>
            <person name="Grigoriev I.V."/>
            <person name="Spatafora J.W."/>
            <person name="Aimea M.C."/>
        </authorList>
    </citation>
    <scope>NUCLEOTIDE SEQUENCE [LARGE SCALE GENOMIC DNA]</scope>
    <source>
        <strain evidence="2 3">UBC 951</strain>
    </source>
</reference>
<feature type="compositionally biased region" description="Polar residues" evidence="1">
    <location>
        <begin position="72"/>
        <end position="86"/>
    </location>
</feature>
<gene>
    <name evidence="2" type="ORF">K437DRAFT_274331</name>
</gene>
<accession>A0A066W2Q3</accession>
<feature type="compositionally biased region" description="Polar residues" evidence="1">
    <location>
        <begin position="679"/>
        <end position="708"/>
    </location>
</feature>
<feature type="compositionally biased region" description="Low complexity" evidence="1">
    <location>
        <begin position="104"/>
        <end position="116"/>
    </location>
</feature>
<organism evidence="2 3">
    <name type="scientific">Tilletiaria anomala (strain ATCC 24038 / CBS 436.72 / UBC 951)</name>
    <dbReference type="NCBI Taxonomy" id="1037660"/>
    <lineage>
        <taxon>Eukaryota</taxon>
        <taxon>Fungi</taxon>
        <taxon>Dikarya</taxon>
        <taxon>Basidiomycota</taxon>
        <taxon>Ustilaginomycotina</taxon>
        <taxon>Exobasidiomycetes</taxon>
        <taxon>Georgefischeriales</taxon>
        <taxon>Tilletiariaceae</taxon>
        <taxon>Tilletiaria</taxon>
    </lineage>
</organism>
<dbReference type="AlphaFoldDB" id="A0A066W2Q3"/>
<evidence type="ECO:0000313" key="3">
    <source>
        <dbReference type="Proteomes" id="UP000027361"/>
    </source>
</evidence>
<feature type="region of interest" description="Disordered" evidence="1">
    <location>
        <begin position="1"/>
        <end position="116"/>
    </location>
</feature>
<proteinExistence type="predicted"/>
<evidence type="ECO:0000256" key="1">
    <source>
        <dbReference type="SAM" id="MobiDB-lite"/>
    </source>
</evidence>
<dbReference type="RefSeq" id="XP_013243037.1">
    <property type="nucleotide sequence ID" value="XM_013387583.1"/>
</dbReference>
<dbReference type="OrthoDB" id="340550at2759"/>
<feature type="region of interest" description="Disordered" evidence="1">
    <location>
        <begin position="787"/>
        <end position="813"/>
    </location>
</feature>
<comment type="caution">
    <text evidence="2">The sequence shown here is derived from an EMBL/GenBank/DDBJ whole genome shotgun (WGS) entry which is preliminary data.</text>
</comment>
<keyword evidence="3" id="KW-1185">Reference proteome</keyword>
<evidence type="ECO:0000313" key="2">
    <source>
        <dbReference type="EMBL" id="KDN45075.1"/>
    </source>
</evidence>
<feature type="compositionally biased region" description="Polar residues" evidence="1">
    <location>
        <begin position="41"/>
        <end position="61"/>
    </location>
</feature>
<dbReference type="OMA" id="DDEMMQV"/>
<dbReference type="HOGENOM" id="CLU_347224_0_0_1"/>
<dbReference type="STRING" id="1037660.A0A066W2Q3"/>
<name>A0A066W2Q3_TILAU</name>